<dbReference type="Proteomes" id="UP000254454">
    <property type="component" value="Unassembled WGS sequence"/>
</dbReference>
<sequence>MRFSYTRRSQQDHVFAALHERQTCQFPDDLTIDARLEGKVELLQRFDPRQTSLLQPGLHTALMPAVPFLL</sequence>
<dbReference type="AlphaFoldDB" id="A0A370V4Z0"/>
<gene>
    <name evidence="1" type="ORF">C4A13_03155</name>
</gene>
<dbReference type="EMBL" id="QONO01000156">
    <property type="protein sequence ID" value="RDR24981.1"/>
    <property type="molecule type" value="Genomic_DNA"/>
</dbReference>
<accession>A0A370V4Z0</accession>
<evidence type="ECO:0000313" key="1">
    <source>
        <dbReference type="EMBL" id="RDR24981.1"/>
    </source>
</evidence>
<protein>
    <submittedName>
        <fullName evidence="1">Uncharacterized protein</fullName>
    </submittedName>
</protein>
<comment type="caution">
    <text evidence="1">The sequence shown here is derived from an EMBL/GenBank/DDBJ whole genome shotgun (WGS) entry which is preliminary data.</text>
</comment>
<evidence type="ECO:0000313" key="2">
    <source>
        <dbReference type="Proteomes" id="UP000254454"/>
    </source>
</evidence>
<organism evidence="1 2">
    <name type="scientific">Escherichia marmotae</name>
    <dbReference type="NCBI Taxonomy" id="1499973"/>
    <lineage>
        <taxon>Bacteria</taxon>
        <taxon>Pseudomonadati</taxon>
        <taxon>Pseudomonadota</taxon>
        <taxon>Gammaproteobacteria</taxon>
        <taxon>Enterobacterales</taxon>
        <taxon>Enterobacteriaceae</taxon>
        <taxon>Escherichia</taxon>
    </lineage>
</organism>
<name>A0A370V4Z0_9ESCH</name>
<reference evidence="1 2" key="1">
    <citation type="submission" date="2018-06" db="EMBL/GenBank/DDBJ databases">
        <title>Recombination Drives Gene Content and Phenotype Evolution in Wild Type E. coli Strains.</title>
        <authorList>
            <person name="Field C.M."/>
            <person name="Silander O.K."/>
            <person name="Van Nimwegen E."/>
        </authorList>
    </citation>
    <scope>NUCLEOTIDE SEQUENCE [LARGE SCALE GENOMIC DNA]</scope>
    <source>
        <strain evidence="1 2">SC344</strain>
    </source>
</reference>
<proteinExistence type="predicted"/>